<dbReference type="Proteomes" id="UP000187941">
    <property type="component" value="Chromosome"/>
</dbReference>
<dbReference type="EMBL" id="CP014263">
    <property type="protein sequence ID" value="AQG78240.1"/>
    <property type="molecule type" value="Genomic_DNA"/>
</dbReference>
<dbReference type="Gene3D" id="1.10.10.1150">
    <property type="entry name" value="Coenzyme PQQ synthesis protein D (PqqD)"/>
    <property type="match status" value="1"/>
</dbReference>
<dbReference type="RefSeq" id="WP_077129662.1">
    <property type="nucleotide sequence ID" value="NZ_CP014263.1"/>
</dbReference>
<evidence type="ECO:0000313" key="2">
    <source>
        <dbReference type="Proteomes" id="UP000187941"/>
    </source>
</evidence>
<dbReference type="Pfam" id="PF05402">
    <property type="entry name" value="PqqD"/>
    <property type="match status" value="1"/>
</dbReference>
<protein>
    <submittedName>
        <fullName evidence="1">Thymidylate synthase</fullName>
    </submittedName>
</protein>
<dbReference type="AlphaFoldDB" id="A0A1P9WSA8"/>
<dbReference type="STRING" id="1178516.AWR27_02095"/>
<dbReference type="InterPro" id="IPR041881">
    <property type="entry name" value="PqqD_sf"/>
</dbReference>
<sequence>MQTAFAPDTRVRARTGQASSLLGQETILLNYEAGTYYELNETGSFIWSLLQNQQPVSVGELETRMLAEFDVEPAICGNELTTFLDDLLREEIIELV</sequence>
<reference evidence="1 2" key="1">
    <citation type="submission" date="2016-01" db="EMBL/GenBank/DDBJ databases">
        <authorList>
            <person name="Oliw E.H."/>
        </authorList>
    </citation>
    <scope>NUCLEOTIDE SEQUENCE [LARGE SCALE GENOMIC DNA]</scope>
    <source>
        <strain evidence="1 2">DY10</strain>
    </source>
</reference>
<evidence type="ECO:0000313" key="1">
    <source>
        <dbReference type="EMBL" id="AQG78240.1"/>
    </source>
</evidence>
<organism evidence="1 2">
    <name type="scientific">Spirosoma montaniterrae</name>
    <dbReference type="NCBI Taxonomy" id="1178516"/>
    <lineage>
        <taxon>Bacteria</taxon>
        <taxon>Pseudomonadati</taxon>
        <taxon>Bacteroidota</taxon>
        <taxon>Cytophagia</taxon>
        <taxon>Cytophagales</taxon>
        <taxon>Cytophagaceae</taxon>
        <taxon>Spirosoma</taxon>
    </lineage>
</organism>
<accession>A0A1P9WSA8</accession>
<proteinExistence type="predicted"/>
<keyword evidence="2" id="KW-1185">Reference proteome</keyword>
<gene>
    <name evidence="1" type="ORF">AWR27_02095</name>
</gene>
<name>A0A1P9WSA8_9BACT</name>
<dbReference type="KEGG" id="smon:AWR27_02095"/>
<dbReference type="InterPro" id="IPR008792">
    <property type="entry name" value="PQQD"/>
</dbReference>
<dbReference type="OrthoDB" id="1495225at2"/>